<sequence length="258" mass="28522">MPVQTHHAAGTSAWYDLTTGKPEESKRFYSDLFGWTFEDQGPEFGHYHMVRQSGHPVAGFMPKAPEMAQMPSAWTIYYASDDAQADAQRIRELGGQILAEPMQVGPLGHMLVASDPTGAVFGLWQPLAFQGSELENEHGSMTWQEVNTRDADRARDFYTQLFGATSEPMPGDMTYHILKQGNDNVGGIMQMDEEHWPASVPPHWMPYFDVNDLQRAVQVAGEGGGSVRVPPFDTPYGQMAVLADPDGAVFSVVQVDRS</sequence>
<proteinExistence type="predicted"/>
<dbReference type="PANTHER" id="PTHR33993">
    <property type="entry name" value="GLYOXALASE-RELATED"/>
    <property type="match status" value="1"/>
</dbReference>
<dbReference type="EMBL" id="JACHFV010000007">
    <property type="protein sequence ID" value="MBB5295599.1"/>
    <property type="molecule type" value="Genomic_DNA"/>
</dbReference>
<dbReference type="EMBL" id="VBRC01000006">
    <property type="protein sequence ID" value="TLK27293.1"/>
    <property type="molecule type" value="Genomic_DNA"/>
</dbReference>
<dbReference type="Proteomes" id="UP000536909">
    <property type="component" value="Unassembled WGS sequence"/>
</dbReference>
<feature type="domain" description="VOC" evidence="1">
    <location>
        <begin position="140"/>
        <end position="255"/>
    </location>
</feature>
<evidence type="ECO:0000313" key="3">
    <source>
        <dbReference type="EMBL" id="TLK27293.1"/>
    </source>
</evidence>
<feature type="domain" description="VOC" evidence="1">
    <location>
        <begin position="11"/>
        <end position="126"/>
    </location>
</feature>
<name>A0AAJ5JYJ8_9DEIO</name>
<dbReference type="InterPro" id="IPR004360">
    <property type="entry name" value="Glyas_Fos-R_dOase_dom"/>
</dbReference>
<dbReference type="PANTHER" id="PTHR33993:SF14">
    <property type="entry name" value="GB|AAF24581.1"/>
    <property type="match status" value="1"/>
</dbReference>
<dbReference type="AlphaFoldDB" id="A0AAJ5JYJ8"/>
<dbReference type="PROSITE" id="PS51819">
    <property type="entry name" value="VOC"/>
    <property type="match status" value="2"/>
</dbReference>
<comment type="caution">
    <text evidence="3">The sequence shown here is derived from an EMBL/GenBank/DDBJ whole genome shotgun (WGS) entry which is preliminary data.</text>
</comment>
<dbReference type="InterPro" id="IPR029068">
    <property type="entry name" value="Glyas_Bleomycin-R_OHBP_Dase"/>
</dbReference>
<dbReference type="RefSeq" id="WP_129118108.1">
    <property type="nucleotide sequence ID" value="NZ_BSUI01000015.1"/>
</dbReference>
<accession>A0AAJ5JYJ8</accession>
<evidence type="ECO:0000313" key="2">
    <source>
        <dbReference type="EMBL" id="MBB5295599.1"/>
    </source>
</evidence>
<gene>
    <name evidence="3" type="ORF">FCS05_10510</name>
    <name evidence="2" type="ORF">HNQ10_002428</name>
</gene>
<reference evidence="2 5" key="2">
    <citation type="submission" date="2020-08" db="EMBL/GenBank/DDBJ databases">
        <title>Genomic Encyclopedia of Type Strains, Phase IV (KMG-IV): sequencing the most valuable type-strain genomes for metagenomic binning, comparative biology and taxonomic classification.</title>
        <authorList>
            <person name="Goeker M."/>
        </authorList>
    </citation>
    <scope>NUCLEOTIDE SEQUENCE [LARGE SCALE GENOMIC DNA]</scope>
    <source>
        <strain evidence="2 5">DSM 105434</strain>
    </source>
</reference>
<reference evidence="3 4" key="1">
    <citation type="submission" date="2019-04" db="EMBL/GenBank/DDBJ databases">
        <title>Deinococcus metalilatus MA1002 mutant No.5.</title>
        <authorList>
            <person name="Park W."/>
            <person name="Park C."/>
        </authorList>
    </citation>
    <scope>NUCLEOTIDE SEQUENCE [LARGE SCALE GENOMIC DNA]</scope>
    <source>
        <strain evidence="3 4">MA1002-m5</strain>
    </source>
</reference>
<protein>
    <submittedName>
        <fullName evidence="3">VOC family protein</fullName>
    </submittedName>
</protein>
<organism evidence="3 4">
    <name type="scientific">Deinococcus metallilatus</name>
    <dbReference type="NCBI Taxonomy" id="1211322"/>
    <lineage>
        <taxon>Bacteria</taxon>
        <taxon>Thermotogati</taxon>
        <taxon>Deinococcota</taxon>
        <taxon>Deinococci</taxon>
        <taxon>Deinococcales</taxon>
        <taxon>Deinococcaceae</taxon>
        <taxon>Deinococcus</taxon>
    </lineage>
</organism>
<dbReference type="InterPro" id="IPR037523">
    <property type="entry name" value="VOC_core"/>
</dbReference>
<dbReference type="Gene3D" id="3.10.180.10">
    <property type="entry name" value="2,3-Dihydroxybiphenyl 1,2-Dioxygenase, domain 1"/>
    <property type="match status" value="2"/>
</dbReference>
<dbReference type="Proteomes" id="UP000308000">
    <property type="component" value="Unassembled WGS sequence"/>
</dbReference>
<keyword evidence="5" id="KW-1185">Reference proteome</keyword>
<evidence type="ECO:0000313" key="4">
    <source>
        <dbReference type="Proteomes" id="UP000308000"/>
    </source>
</evidence>
<dbReference type="SUPFAM" id="SSF54593">
    <property type="entry name" value="Glyoxalase/Bleomycin resistance protein/Dihydroxybiphenyl dioxygenase"/>
    <property type="match status" value="2"/>
</dbReference>
<dbReference type="Pfam" id="PF00903">
    <property type="entry name" value="Glyoxalase"/>
    <property type="match status" value="2"/>
</dbReference>
<evidence type="ECO:0000313" key="5">
    <source>
        <dbReference type="Proteomes" id="UP000536909"/>
    </source>
</evidence>
<evidence type="ECO:0000259" key="1">
    <source>
        <dbReference type="PROSITE" id="PS51819"/>
    </source>
</evidence>
<dbReference type="CDD" id="cd07247">
    <property type="entry name" value="SgaA_N_like"/>
    <property type="match status" value="2"/>
</dbReference>
<dbReference type="InterPro" id="IPR052164">
    <property type="entry name" value="Anthracycline_SecMetBiosynth"/>
</dbReference>